<reference evidence="2 3" key="1">
    <citation type="submission" date="2019-05" db="EMBL/GenBank/DDBJ databases">
        <title>Genome Sequence of Lactobacillus futsaii Y97, a Potential Probiotic Strain Isolated from the Futsai of Taiwan.</title>
        <authorList>
            <person name="Du X."/>
        </authorList>
    </citation>
    <scope>NUCLEOTIDE SEQUENCE [LARGE SCALE GENOMIC DNA]</scope>
    <source>
        <strain evidence="2 3">Y97</strain>
    </source>
</reference>
<evidence type="ECO:0000313" key="2">
    <source>
        <dbReference type="EMBL" id="QCX24668.1"/>
    </source>
</evidence>
<feature type="transmembrane region" description="Helical" evidence="1">
    <location>
        <begin position="6"/>
        <end position="23"/>
    </location>
</feature>
<dbReference type="EMBL" id="CP040736">
    <property type="protein sequence ID" value="QCX24668.1"/>
    <property type="molecule type" value="Genomic_DNA"/>
</dbReference>
<dbReference type="AlphaFoldDB" id="A0A5B7SYG1"/>
<keyword evidence="1" id="KW-1133">Transmembrane helix</keyword>
<dbReference type="Proteomes" id="UP000310673">
    <property type="component" value="Chromosome"/>
</dbReference>
<proteinExistence type="predicted"/>
<protein>
    <submittedName>
        <fullName evidence="2">Uncharacterized protein</fullName>
    </submittedName>
</protein>
<evidence type="ECO:0000313" key="3">
    <source>
        <dbReference type="Proteomes" id="UP000310673"/>
    </source>
</evidence>
<organism evidence="2 3">
    <name type="scientific">Companilactobacillus futsaii</name>
    <dbReference type="NCBI Taxonomy" id="938155"/>
    <lineage>
        <taxon>Bacteria</taxon>
        <taxon>Bacillati</taxon>
        <taxon>Bacillota</taxon>
        <taxon>Bacilli</taxon>
        <taxon>Lactobacillales</taxon>
        <taxon>Lactobacillaceae</taxon>
        <taxon>Companilactobacillus</taxon>
    </lineage>
</organism>
<gene>
    <name evidence="2" type="ORF">FG051_05870</name>
</gene>
<dbReference type="KEGG" id="lft:FG051_05870"/>
<dbReference type="RefSeq" id="WP_057812800.1">
    <property type="nucleotide sequence ID" value="NZ_CP040736.1"/>
</dbReference>
<accession>A0A5B7SYG1</accession>
<sequence length="119" mass="13935">MTLTIIDYLIIAIIGYLLITYALPPALVKANVKHNEIALKMQFDELYEKIVDLTTDNSIFKNLPKDEQKTKKAQLKDYSEKCFNIYSREDSDLKARYHELLDYKAQIENFKNTIKKEAN</sequence>
<evidence type="ECO:0000256" key="1">
    <source>
        <dbReference type="SAM" id="Phobius"/>
    </source>
</evidence>
<keyword evidence="1" id="KW-0812">Transmembrane</keyword>
<keyword evidence="1" id="KW-0472">Membrane</keyword>
<name>A0A5B7SYG1_9LACO</name>